<dbReference type="EMBL" id="GGEC01074843">
    <property type="protein sequence ID" value="MBX55327.1"/>
    <property type="molecule type" value="Transcribed_RNA"/>
</dbReference>
<sequence>MHTSKCYATKISHEVQNGNECLTKFV</sequence>
<evidence type="ECO:0000313" key="1">
    <source>
        <dbReference type="EMBL" id="MBX55327.1"/>
    </source>
</evidence>
<protein>
    <submittedName>
        <fullName evidence="1">Uncharacterized protein</fullName>
    </submittedName>
</protein>
<proteinExistence type="predicted"/>
<dbReference type="AlphaFoldDB" id="A0A2P2PKR5"/>
<name>A0A2P2PKR5_RHIMU</name>
<organism evidence="1">
    <name type="scientific">Rhizophora mucronata</name>
    <name type="common">Asiatic mangrove</name>
    <dbReference type="NCBI Taxonomy" id="61149"/>
    <lineage>
        <taxon>Eukaryota</taxon>
        <taxon>Viridiplantae</taxon>
        <taxon>Streptophyta</taxon>
        <taxon>Embryophyta</taxon>
        <taxon>Tracheophyta</taxon>
        <taxon>Spermatophyta</taxon>
        <taxon>Magnoliopsida</taxon>
        <taxon>eudicotyledons</taxon>
        <taxon>Gunneridae</taxon>
        <taxon>Pentapetalae</taxon>
        <taxon>rosids</taxon>
        <taxon>fabids</taxon>
        <taxon>Malpighiales</taxon>
        <taxon>Rhizophoraceae</taxon>
        <taxon>Rhizophora</taxon>
    </lineage>
</organism>
<accession>A0A2P2PKR5</accession>
<reference evidence="1" key="1">
    <citation type="submission" date="2018-02" db="EMBL/GenBank/DDBJ databases">
        <title>Rhizophora mucronata_Transcriptome.</title>
        <authorList>
            <person name="Meera S.P."/>
            <person name="Sreeshan A."/>
            <person name="Augustine A."/>
        </authorList>
    </citation>
    <scope>NUCLEOTIDE SEQUENCE</scope>
    <source>
        <tissue evidence="1">Leaf</tissue>
    </source>
</reference>